<keyword evidence="4 14" id="KW-0812">Transmembrane</keyword>
<dbReference type="GO" id="GO:0020037">
    <property type="term" value="F:heme binding"/>
    <property type="evidence" value="ECO:0007669"/>
    <property type="project" value="UniProtKB-UniRule"/>
</dbReference>
<evidence type="ECO:0000256" key="11">
    <source>
        <dbReference type="ARBA" id="ARBA00037877"/>
    </source>
</evidence>
<evidence type="ECO:0000256" key="13">
    <source>
        <dbReference type="ARBA" id="ARBA00039806"/>
    </source>
</evidence>
<dbReference type="Pfam" id="PF00173">
    <property type="entry name" value="Cyt-b5"/>
    <property type="match status" value="1"/>
</dbReference>
<keyword evidence="7" id="KW-0492">Microsome</keyword>
<dbReference type="Proteomes" id="UP001176961">
    <property type="component" value="Unassembled WGS sequence"/>
</dbReference>
<dbReference type="PANTHER" id="PTHR19359">
    <property type="entry name" value="CYTOCHROME B5"/>
    <property type="match status" value="1"/>
</dbReference>
<dbReference type="FunFam" id="3.10.120.10:FF:000002">
    <property type="entry name" value="Cytochrome b5 type B"/>
    <property type="match status" value="1"/>
</dbReference>
<accession>A0AA36DPH6</accession>
<reference evidence="16" key="1">
    <citation type="submission" date="2023-07" db="EMBL/GenBank/DDBJ databases">
        <authorList>
            <consortium name="CYATHOMIX"/>
        </authorList>
    </citation>
    <scope>NUCLEOTIDE SEQUENCE</scope>
    <source>
        <strain evidence="16">N/A</strain>
    </source>
</reference>
<keyword evidence="2" id="KW-0813">Transport</keyword>
<dbReference type="InterPro" id="IPR036400">
    <property type="entry name" value="Cyt_B5-like_heme/steroid_sf"/>
</dbReference>
<protein>
    <recommendedName>
        <fullName evidence="13">Cytochrome b5</fullName>
    </recommendedName>
</protein>
<sequence>MAPELTRKEVSQHNNNKSVWFVIGNKVYDVTKFLDEHPGGCEVLLEQAGGDATEAFEDVGHSTDARQMREEYYLGDLVKEDHQTYSYDKKTWHTSPTDNQQRTSSNPLEALIYPGLIAIAVALIYYLLSN</sequence>
<keyword evidence="6" id="KW-0256">Endoplasmic reticulum</keyword>
<feature type="domain" description="Cytochrome b5 heme-binding" evidence="15">
    <location>
        <begin position="2"/>
        <end position="78"/>
    </location>
</feature>
<dbReference type="PROSITE" id="PS00191">
    <property type="entry name" value="CYTOCHROME_B5_1"/>
    <property type="match status" value="1"/>
</dbReference>
<evidence type="ECO:0000256" key="2">
    <source>
        <dbReference type="ARBA" id="ARBA00022448"/>
    </source>
</evidence>
<dbReference type="GO" id="GO:0046872">
    <property type="term" value="F:metal ion binding"/>
    <property type="evidence" value="ECO:0007669"/>
    <property type="project" value="UniProtKB-UniRule"/>
</dbReference>
<dbReference type="PANTHER" id="PTHR19359:SF150">
    <property type="entry name" value="CYTOCHROME B5"/>
    <property type="match status" value="1"/>
</dbReference>
<keyword evidence="3 14" id="KW-0349">Heme</keyword>
<dbReference type="PRINTS" id="PR00363">
    <property type="entry name" value="CYTOCHROMEB5"/>
</dbReference>
<evidence type="ECO:0000313" key="16">
    <source>
        <dbReference type="EMBL" id="CAJ0589757.1"/>
    </source>
</evidence>
<comment type="subcellular location">
    <subcellularLocation>
        <location evidence="1">Endoplasmic reticulum membrane</location>
        <topology evidence="1">Single-pass membrane protein</topology>
        <orientation evidence="1">Cytoplasmic side</orientation>
    </subcellularLocation>
    <subcellularLocation>
        <location evidence="11">Microsome membrane</location>
        <topology evidence="11">Single-pass membrane protein</topology>
        <orientation evidence="11">Cytoplasmic side</orientation>
    </subcellularLocation>
</comment>
<evidence type="ECO:0000313" key="17">
    <source>
        <dbReference type="Proteomes" id="UP001176961"/>
    </source>
</evidence>
<evidence type="ECO:0000256" key="10">
    <source>
        <dbReference type="ARBA" id="ARBA00023136"/>
    </source>
</evidence>
<evidence type="ECO:0000256" key="3">
    <source>
        <dbReference type="ARBA" id="ARBA00022617"/>
    </source>
</evidence>
<feature type="transmembrane region" description="Helical" evidence="14">
    <location>
        <begin position="110"/>
        <end position="128"/>
    </location>
</feature>
<keyword evidence="5 14" id="KW-0479">Metal-binding</keyword>
<dbReference type="EMBL" id="CATQJL010000001">
    <property type="protein sequence ID" value="CAJ0589757.1"/>
    <property type="molecule type" value="Genomic_DNA"/>
</dbReference>
<organism evidence="16 17">
    <name type="scientific">Cylicocyclus nassatus</name>
    <name type="common">Nematode worm</name>
    <dbReference type="NCBI Taxonomy" id="53992"/>
    <lineage>
        <taxon>Eukaryota</taxon>
        <taxon>Metazoa</taxon>
        <taxon>Ecdysozoa</taxon>
        <taxon>Nematoda</taxon>
        <taxon>Chromadorea</taxon>
        <taxon>Rhabditida</taxon>
        <taxon>Rhabditina</taxon>
        <taxon>Rhabditomorpha</taxon>
        <taxon>Strongyloidea</taxon>
        <taxon>Strongylidae</taxon>
        <taxon>Cylicocyclus</taxon>
    </lineage>
</organism>
<comment type="caution">
    <text evidence="16">The sequence shown here is derived from an EMBL/GenBank/DDBJ whole genome shotgun (WGS) entry which is preliminary data.</text>
</comment>
<keyword evidence="14" id="KW-1133">Transmembrane helix</keyword>
<dbReference type="GO" id="GO:0005789">
    <property type="term" value="C:endoplasmic reticulum membrane"/>
    <property type="evidence" value="ECO:0007669"/>
    <property type="project" value="UniProtKB-SubCell"/>
</dbReference>
<evidence type="ECO:0000256" key="12">
    <source>
        <dbReference type="ARBA" id="ARBA00038168"/>
    </source>
</evidence>
<dbReference type="AlphaFoldDB" id="A0AA36DPH6"/>
<dbReference type="InterPro" id="IPR001199">
    <property type="entry name" value="Cyt_B5-like_heme/steroid-bd"/>
</dbReference>
<keyword evidence="17" id="KW-1185">Reference proteome</keyword>
<proteinExistence type="inferred from homology"/>
<evidence type="ECO:0000256" key="4">
    <source>
        <dbReference type="ARBA" id="ARBA00022692"/>
    </source>
</evidence>
<evidence type="ECO:0000256" key="9">
    <source>
        <dbReference type="ARBA" id="ARBA00023004"/>
    </source>
</evidence>
<dbReference type="PROSITE" id="PS50255">
    <property type="entry name" value="CYTOCHROME_B5_2"/>
    <property type="match status" value="1"/>
</dbReference>
<evidence type="ECO:0000256" key="7">
    <source>
        <dbReference type="ARBA" id="ARBA00022848"/>
    </source>
</evidence>
<evidence type="ECO:0000256" key="6">
    <source>
        <dbReference type="ARBA" id="ARBA00022824"/>
    </source>
</evidence>
<evidence type="ECO:0000256" key="8">
    <source>
        <dbReference type="ARBA" id="ARBA00022982"/>
    </source>
</evidence>
<evidence type="ECO:0000259" key="15">
    <source>
        <dbReference type="PROSITE" id="PS50255"/>
    </source>
</evidence>
<comment type="similarity">
    <text evidence="12 14">Belongs to the cytochrome b5 family.</text>
</comment>
<keyword evidence="8" id="KW-0249">Electron transport</keyword>
<keyword evidence="10 14" id="KW-0472">Membrane</keyword>
<dbReference type="SMART" id="SM01117">
    <property type="entry name" value="Cyt-b5"/>
    <property type="match status" value="1"/>
</dbReference>
<evidence type="ECO:0000256" key="14">
    <source>
        <dbReference type="RuleBase" id="RU362121"/>
    </source>
</evidence>
<gene>
    <name evidence="16" type="ORF">CYNAS_LOCUS1740</name>
</gene>
<evidence type="ECO:0000256" key="1">
    <source>
        <dbReference type="ARBA" id="ARBA00004131"/>
    </source>
</evidence>
<dbReference type="Gene3D" id="3.10.120.10">
    <property type="entry name" value="Cytochrome b5-like heme/steroid binding domain"/>
    <property type="match status" value="1"/>
</dbReference>
<keyword evidence="9 14" id="KW-0408">Iron</keyword>
<name>A0AA36DPH6_CYLNA</name>
<dbReference type="InterPro" id="IPR018506">
    <property type="entry name" value="Cyt_B5_heme-BS"/>
</dbReference>
<evidence type="ECO:0000256" key="5">
    <source>
        <dbReference type="ARBA" id="ARBA00022723"/>
    </source>
</evidence>
<dbReference type="InterPro" id="IPR050668">
    <property type="entry name" value="Cytochrome_b5"/>
</dbReference>
<dbReference type="SUPFAM" id="SSF55856">
    <property type="entry name" value="Cytochrome b5-like heme/steroid binding domain"/>
    <property type="match status" value="1"/>
</dbReference>